<dbReference type="Proteomes" id="UP000813385">
    <property type="component" value="Unassembled WGS sequence"/>
</dbReference>
<keyword evidence="3" id="KW-1185">Reference proteome</keyword>
<comment type="caution">
    <text evidence="2">The sequence shown here is derived from an EMBL/GenBank/DDBJ whole genome shotgun (WGS) entry which is preliminary data.</text>
</comment>
<sequence length="212" mass="22602">MGMGRDTGPGASRPGEAKQKPAMVLIKSIVGASHHRALSFFCSPRLVPRSSSRAHIISSPARIHNSKRLSPSSSPRQPVKSTFNKTTARSIQPSTTQLAPVSHQLAPSLPHPVSPRRSSPTNVGKTRKSSIRPTARPIASSLPRRQPRFSQTRPGILLQSPPSLIPLPVSPTLASSRLASLFSTTCTLSSPAPRTTHHTTYTTGLPPHCACA</sequence>
<dbReference type="AlphaFoldDB" id="A0A8K0TPM6"/>
<evidence type="ECO:0000313" key="2">
    <source>
        <dbReference type="EMBL" id="KAH7376119.1"/>
    </source>
</evidence>
<evidence type="ECO:0000256" key="1">
    <source>
        <dbReference type="SAM" id="MobiDB-lite"/>
    </source>
</evidence>
<organism evidence="2 3">
    <name type="scientific">Plectosphaerella cucumerina</name>
    <dbReference type="NCBI Taxonomy" id="40658"/>
    <lineage>
        <taxon>Eukaryota</taxon>
        <taxon>Fungi</taxon>
        <taxon>Dikarya</taxon>
        <taxon>Ascomycota</taxon>
        <taxon>Pezizomycotina</taxon>
        <taxon>Sordariomycetes</taxon>
        <taxon>Hypocreomycetidae</taxon>
        <taxon>Glomerellales</taxon>
        <taxon>Plectosphaerellaceae</taxon>
        <taxon>Plectosphaerella</taxon>
    </lineage>
</organism>
<accession>A0A8K0TPM6</accession>
<reference evidence="2" key="1">
    <citation type="journal article" date="2021" name="Nat. Commun.">
        <title>Genetic determinants of endophytism in the Arabidopsis root mycobiome.</title>
        <authorList>
            <person name="Mesny F."/>
            <person name="Miyauchi S."/>
            <person name="Thiergart T."/>
            <person name="Pickel B."/>
            <person name="Atanasova L."/>
            <person name="Karlsson M."/>
            <person name="Huettel B."/>
            <person name="Barry K.W."/>
            <person name="Haridas S."/>
            <person name="Chen C."/>
            <person name="Bauer D."/>
            <person name="Andreopoulos W."/>
            <person name="Pangilinan J."/>
            <person name="LaButti K."/>
            <person name="Riley R."/>
            <person name="Lipzen A."/>
            <person name="Clum A."/>
            <person name="Drula E."/>
            <person name="Henrissat B."/>
            <person name="Kohler A."/>
            <person name="Grigoriev I.V."/>
            <person name="Martin F.M."/>
            <person name="Hacquard S."/>
        </authorList>
    </citation>
    <scope>NUCLEOTIDE SEQUENCE</scope>
    <source>
        <strain evidence="2">MPI-CAGE-AT-0016</strain>
    </source>
</reference>
<proteinExistence type="predicted"/>
<gene>
    <name evidence="2" type="ORF">B0T11DRAFT_16992</name>
</gene>
<feature type="region of interest" description="Disordered" evidence="1">
    <location>
        <begin position="1"/>
        <end position="20"/>
    </location>
</feature>
<protein>
    <submittedName>
        <fullName evidence="2">Uncharacterized protein</fullName>
    </submittedName>
</protein>
<feature type="compositionally biased region" description="Polar residues" evidence="1">
    <location>
        <begin position="68"/>
        <end position="99"/>
    </location>
</feature>
<evidence type="ECO:0000313" key="3">
    <source>
        <dbReference type="Proteomes" id="UP000813385"/>
    </source>
</evidence>
<dbReference type="EMBL" id="JAGPXD010000001">
    <property type="protein sequence ID" value="KAH7376119.1"/>
    <property type="molecule type" value="Genomic_DNA"/>
</dbReference>
<name>A0A8K0TPM6_9PEZI</name>
<feature type="region of interest" description="Disordered" evidence="1">
    <location>
        <begin position="57"/>
        <end position="157"/>
    </location>
</feature>